<dbReference type="SUPFAM" id="SSF46894">
    <property type="entry name" value="C-terminal effector domain of the bipartite response regulators"/>
    <property type="match status" value="1"/>
</dbReference>
<dbReference type="PRINTS" id="PR00038">
    <property type="entry name" value="HTHLUXR"/>
</dbReference>
<dbReference type="Gene3D" id="1.10.10.10">
    <property type="entry name" value="Winged helix-like DNA-binding domain superfamily/Winged helix DNA-binding domain"/>
    <property type="match status" value="1"/>
</dbReference>
<keyword evidence="3" id="KW-1185">Reference proteome</keyword>
<evidence type="ECO:0000313" key="2">
    <source>
        <dbReference type="EMBL" id="CAA0125337.1"/>
    </source>
</evidence>
<name>A0A5S9R0E1_9GAMM</name>
<dbReference type="EMBL" id="CACSIO010000061">
    <property type="protein sequence ID" value="CAA0125337.1"/>
    <property type="molecule type" value="Genomic_DNA"/>
</dbReference>
<dbReference type="SMART" id="SM00421">
    <property type="entry name" value="HTH_LUXR"/>
    <property type="match status" value="1"/>
</dbReference>
<protein>
    <recommendedName>
        <fullName evidence="1">HTH luxR-type domain-containing protein</fullName>
    </recommendedName>
</protein>
<dbReference type="Proteomes" id="UP000441399">
    <property type="component" value="Unassembled WGS sequence"/>
</dbReference>
<dbReference type="InterPro" id="IPR036388">
    <property type="entry name" value="WH-like_DNA-bd_sf"/>
</dbReference>
<sequence length="367" mass="41381">MKNLRNPDTLSYYIDAIYQSVLEPSLIVQVLDELANEISAPQGSIQIENEFTHELGAVHALNYHEDAFESYAGYYIARDPWTPAFSRPENRHTFLPSHKIITDREYVKTEFYSDWGQSNGVRHAMGTVFEVDTGQVLKITFQRNDRQQAFEDEVQQFVNLLRPHFAHFVNLSPVFEDQKQLRDSWVQTLNSVNRPVWVVDRNLGVHFMNAAADQLASESLSLTQSGKSLGCSLHEDQQALAQATAAVFSGMEAVSRLGTDACFERVTLATLNLWVIPLAQSGDPLAIVMGPANVPDVRKIAEAYGLTERQAQFCVMLYDGDTLQEIAFALNISVNTARNHLYECFERLGVKNQSELILQIFGGLRLY</sequence>
<gene>
    <name evidence="2" type="ORF">OPDIPICF_03444</name>
</gene>
<evidence type="ECO:0000313" key="3">
    <source>
        <dbReference type="Proteomes" id="UP000441399"/>
    </source>
</evidence>
<dbReference type="OrthoDB" id="343383at2"/>
<accession>A0A5S9R0E1</accession>
<dbReference type="GO" id="GO:0006355">
    <property type="term" value="P:regulation of DNA-templated transcription"/>
    <property type="evidence" value="ECO:0007669"/>
    <property type="project" value="InterPro"/>
</dbReference>
<organism evidence="2 3">
    <name type="scientific">BD1-7 clade bacterium</name>
    <dbReference type="NCBI Taxonomy" id="2029982"/>
    <lineage>
        <taxon>Bacteria</taxon>
        <taxon>Pseudomonadati</taxon>
        <taxon>Pseudomonadota</taxon>
        <taxon>Gammaproteobacteria</taxon>
        <taxon>Cellvibrionales</taxon>
        <taxon>Spongiibacteraceae</taxon>
        <taxon>BD1-7 clade</taxon>
    </lineage>
</organism>
<dbReference type="Pfam" id="PF00196">
    <property type="entry name" value="GerE"/>
    <property type="match status" value="1"/>
</dbReference>
<dbReference type="CDD" id="cd06170">
    <property type="entry name" value="LuxR_C_like"/>
    <property type="match status" value="1"/>
</dbReference>
<dbReference type="InterPro" id="IPR016032">
    <property type="entry name" value="Sig_transdc_resp-reg_C-effctor"/>
</dbReference>
<dbReference type="GO" id="GO:0003677">
    <property type="term" value="F:DNA binding"/>
    <property type="evidence" value="ECO:0007669"/>
    <property type="project" value="InterPro"/>
</dbReference>
<proteinExistence type="predicted"/>
<dbReference type="InterPro" id="IPR000792">
    <property type="entry name" value="Tscrpt_reg_LuxR_C"/>
</dbReference>
<dbReference type="AlphaFoldDB" id="A0A5S9R0E1"/>
<feature type="domain" description="HTH luxR-type" evidence="1">
    <location>
        <begin position="303"/>
        <end position="360"/>
    </location>
</feature>
<reference evidence="2 3" key="1">
    <citation type="submission" date="2019-11" db="EMBL/GenBank/DDBJ databases">
        <authorList>
            <person name="Holert J."/>
        </authorList>
    </citation>
    <scope>NUCLEOTIDE SEQUENCE [LARGE SCALE GENOMIC DNA]</scope>
    <source>
        <strain evidence="2">SB11_3</strain>
    </source>
</reference>
<evidence type="ECO:0000259" key="1">
    <source>
        <dbReference type="SMART" id="SM00421"/>
    </source>
</evidence>